<protein>
    <submittedName>
        <fullName evidence="1">Uncharacterized protein</fullName>
    </submittedName>
</protein>
<dbReference type="OrthoDB" id="2456199at2"/>
<accession>A0A1C0YWJ3</accession>
<dbReference type="EMBL" id="MATO01000027">
    <property type="protein sequence ID" value="OCS91551.1"/>
    <property type="molecule type" value="Genomic_DNA"/>
</dbReference>
<comment type="caution">
    <text evidence="1">The sequence shown here is derived from an EMBL/GenBank/DDBJ whole genome shotgun (WGS) entry which is preliminary data.</text>
</comment>
<dbReference type="Proteomes" id="UP000093482">
    <property type="component" value="Unassembled WGS sequence"/>
</dbReference>
<keyword evidence="2" id="KW-1185">Reference proteome</keyword>
<proteinExistence type="predicted"/>
<evidence type="ECO:0000313" key="1">
    <source>
        <dbReference type="EMBL" id="OCS91551.1"/>
    </source>
</evidence>
<evidence type="ECO:0000313" key="2">
    <source>
        <dbReference type="Proteomes" id="UP000093482"/>
    </source>
</evidence>
<gene>
    <name evidence="1" type="ORF">A6K76_08540</name>
</gene>
<organism evidence="1 2">
    <name type="scientific">Caryophanon latum</name>
    <dbReference type="NCBI Taxonomy" id="33977"/>
    <lineage>
        <taxon>Bacteria</taxon>
        <taxon>Bacillati</taxon>
        <taxon>Bacillota</taxon>
        <taxon>Bacilli</taxon>
        <taxon>Bacillales</taxon>
        <taxon>Caryophanaceae</taxon>
        <taxon>Caryophanon</taxon>
    </lineage>
</organism>
<sequence>MYRQLTINHCLYDIDEAMMNTFFSLAEKYPMEHDVSTPLALQEVDNWAVVLQIWCLFHEDEHRNLINHEKMMAYSCNYYCLSLLRADKSITSFLQLHQYSDEVKYVLSYYLGYYTLHWIYELINEEQVHKDFINSNLSRNYFLFSEEEQLLHNERHFFYELQKYATNLLASDFHATSRYANYVKSALKQTTIYLRKLKVV</sequence>
<reference evidence="1 2" key="1">
    <citation type="submission" date="2016-07" db="EMBL/GenBank/DDBJ databases">
        <title>Caryophanon latum genome sequencing.</title>
        <authorList>
            <person name="Verma A."/>
            <person name="Pal Y."/>
            <person name="Krishnamurthi S."/>
        </authorList>
    </citation>
    <scope>NUCLEOTIDE SEQUENCE [LARGE SCALE GENOMIC DNA]</scope>
    <source>
        <strain evidence="1 2">DSM 14151</strain>
    </source>
</reference>
<name>A0A1C0YWJ3_9BACL</name>
<dbReference type="RefSeq" id="WP_066463200.1">
    <property type="nucleotide sequence ID" value="NZ_MATO01000027.1"/>
</dbReference>
<dbReference type="AlphaFoldDB" id="A0A1C0YWJ3"/>